<accession>A0AAD5WGZ9</accession>
<keyword evidence="2" id="KW-1185">Reference proteome</keyword>
<organism evidence="1 2">
    <name type="scientific">Parelaphostrongylus tenuis</name>
    <name type="common">Meningeal worm</name>
    <dbReference type="NCBI Taxonomy" id="148309"/>
    <lineage>
        <taxon>Eukaryota</taxon>
        <taxon>Metazoa</taxon>
        <taxon>Ecdysozoa</taxon>
        <taxon>Nematoda</taxon>
        <taxon>Chromadorea</taxon>
        <taxon>Rhabditida</taxon>
        <taxon>Rhabditina</taxon>
        <taxon>Rhabditomorpha</taxon>
        <taxon>Strongyloidea</taxon>
        <taxon>Metastrongylidae</taxon>
        <taxon>Parelaphostrongylus</taxon>
    </lineage>
</organism>
<protein>
    <submittedName>
        <fullName evidence="1">Uncharacterized protein</fullName>
    </submittedName>
</protein>
<reference evidence="1" key="1">
    <citation type="submission" date="2021-06" db="EMBL/GenBank/DDBJ databases">
        <title>Parelaphostrongylus tenuis whole genome reference sequence.</title>
        <authorList>
            <person name="Garwood T.J."/>
            <person name="Larsen P.A."/>
            <person name="Fountain-Jones N.M."/>
            <person name="Garbe J.R."/>
            <person name="Macchietto M.G."/>
            <person name="Kania S.A."/>
            <person name="Gerhold R.W."/>
            <person name="Richards J.E."/>
            <person name="Wolf T.M."/>
        </authorList>
    </citation>
    <scope>NUCLEOTIDE SEQUENCE</scope>
    <source>
        <strain evidence="1">MNPRO001-30</strain>
        <tissue evidence="1">Meninges</tissue>
    </source>
</reference>
<dbReference type="EMBL" id="JAHQIW010006625">
    <property type="protein sequence ID" value="KAJ1369620.1"/>
    <property type="molecule type" value="Genomic_DNA"/>
</dbReference>
<name>A0AAD5WGZ9_PARTN</name>
<sequence length="66" mass="7562">MRRLVSSLANTVTRICPPAQRGTADDVHANDWHASHARSPQHLSIQELLRPQTSSWRVWSRRCGKM</sequence>
<dbReference type="Proteomes" id="UP001196413">
    <property type="component" value="Unassembled WGS sequence"/>
</dbReference>
<gene>
    <name evidence="1" type="ORF">KIN20_031109</name>
</gene>
<dbReference type="AlphaFoldDB" id="A0AAD5WGZ9"/>
<evidence type="ECO:0000313" key="1">
    <source>
        <dbReference type="EMBL" id="KAJ1369620.1"/>
    </source>
</evidence>
<proteinExistence type="predicted"/>
<comment type="caution">
    <text evidence="1">The sequence shown here is derived from an EMBL/GenBank/DDBJ whole genome shotgun (WGS) entry which is preliminary data.</text>
</comment>
<evidence type="ECO:0000313" key="2">
    <source>
        <dbReference type="Proteomes" id="UP001196413"/>
    </source>
</evidence>